<sequence>MTKPTGTSTSTTSRPQPSPSARSIYLSAVDAFKASVFSSSFSSSASPSTPSPSKDRPVAQSNKRAVPAVTKKSVSKHKPAPPRPFKTARSPPRRPLSATVSDASSTDDDDNLGSGRLASTSMLIAALRAIQTARVKATRIQRTVTSRGRPRAMENLPNSFQAHSGGHPINPRRQMMTMTIPIQTQSPTNRTTNHHKHRHTRATNTPR</sequence>
<gene>
    <name evidence="2" type="ORF">BCR44DRAFT_1280994</name>
</gene>
<evidence type="ECO:0000313" key="2">
    <source>
        <dbReference type="EMBL" id="ORZ38735.1"/>
    </source>
</evidence>
<feature type="compositionally biased region" description="Low complexity" evidence="1">
    <location>
        <begin position="40"/>
        <end position="52"/>
    </location>
</feature>
<dbReference type="Proteomes" id="UP000193411">
    <property type="component" value="Unassembled WGS sequence"/>
</dbReference>
<evidence type="ECO:0000256" key="1">
    <source>
        <dbReference type="SAM" id="MobiDB-lite"/>
    </source>
</evidence>
<comment type="caution">
    <text evidence="2">The sequence shown here is derived from an EMBL/GenBank/DDBJ whole genome shotgun (WGS) entry which is preliminary data.</text>
</comment>
<protein>
    <submittedName>
        <fullName evidence="2">Uncharacterized protein</fullName>
    </submittedName>
</protein>
<keyword evidence="3" id="KW-1185">Reference proteome</keyword>
<organism evidence="2 3">
    <name type="scientific">Catenaria anguillulae PL171</name>
    <dbReference type="NCBI Taxonomy" id="765915"/>
    <lineage>
        <taxon>Eukaryota</taxon>
        <taxon>Fungi</taxon>
        <taxon>Fungi incertae sedis</taxon>
        <taxon>Blastocladiomycota</taxon>
        <taxon>Blastocladiomycetes</taxon>
        <taxon>Blastocladiales</taxon>
        <taxon>Catenariaceae</taxon>
        <taxon>Catenaria</taxon>
    </lineage>
</organism>
<dbReference type="EMBL" id="MCFL01000007">
    <property type="protein sequence ID" value="ORZ38735.1"/>
    <property type="molecule type" value="Genomic_DNA"/>
</dbReference>
<feature type="region of interest" description="Disordered" evidence="1">
    <location>
        <begin position="185"/>
        <end position="207"/>
    </location>
</feature>
<evidence type="ECO:0000313" key="3">
    <source>
        <dbReference type="Proteomes" id="UP000193411"/>
    </source>
</evidence>
<feature type="region of interest" description="Disordered" evidence="1">
    <location>
        <begin position="1"/>
        <end position="22"/>
    </location>
</feature>
<feature type="compositionally biased region" description="Basic residues" evidence="1">
    <location>
        <begin position="192"/>
        <end position="201"/>
    </location>
</feature>
<name>A0A1Y2HVU4_9FUNG</name>
<reference evidence="2 3" key="1">
    <citation type="submission" date="2016-07" db="EMBL/GenBank/DDBJ databases">
        <title>Pervasive Adenine N6-methylation of Active Genes in Fungi.</title>
        <authorList>
            <consortium name="DOE Joint Genome Institute"/>
            <person name="Mondo S.J."/>
            <person name="Dannebaum R.O."/>
            <person name="Kuo R.C."/>
            <person name="Labutti K."/>
            <person name="Haridas S."/>
            <person name="Kuo A."/>
            <person name="Salamov A."/>
            <person name="Ahrendt S.R."/>
            <person name="Lipzen A."/>
            <person name="Sullivan W."/>
            <person name="Andreopoulos W.B."/>
            <person name="Clum A."/>
            <person name="Lindquist E."/>
            <person name="Daum C."/>
            <person name="Ramamoorthy G.K."/>
            <person name="Gryganskyi A."/>
            <person name="Culley D."/>
            <person name="Magnuson J.K."/>
            <person name="James T.Y."/>
            <person name="O'Malley M.A."/>
            <person name="Stajich J.E."/>
            <person name="Spatafora J.W."/>
            <person name="Visel A."/>
            <person name="Grigoriev I.V."/>
        </authorList>
    </citation>
    <scope>NUCLEOTIDE SEQUENCE [LARGE SCALE GENOMIC DNA]</scope>
    <source>
        <strain evidence="2 3">PL171</strain>
    </source>
</reference>
<dbReference type="AlphaFoldDB" id="A0A1Y2HVU4"/>
<feature type="region of interest" description="Disordered" evidence="1">
    <location>
        <begin position="40"/>
        <end position="115"/>
    </location>
</feature>
<accession>A0A1Y2HVU4</accession>
<proteinExistence type="predicted"/>
<feature type="region of interest" description="Disordered" evidence="1">
    <location>
        <begin position="142"/>
        <end position="169"/>
    </location>
</feature>